<dbReference type="PANTHER" id="PTHR34672">
    <property type="entry name" value="POLLEN-SPECIFIC ARABINOGALACTA PROTEIN BAN102"/>
    <property type="match status" value="1"/>
</dbReference>
<evidence type="ECO:0000256" key="1">
    <source>
        <dbReference type="SAM" id="Phobius"/>
    </source>
</evidence>
<evidence type="ECO:0000313" key="4">
    <source>
        <dbReference type="Proteomes" id="UP000623129"/>
    </source>
</evidence>
<sequence>MEMKKIACAVLVAAASATMAFAADAPAPAPSSSFAITPAVGAAVGASIRLNKGSRERRKELKSQEQLLERVLSQRCHLYDQEPVQGHHRQVLWWSRQQ</sequence>
<comment type="caution">
    <text evidence="3">The sequence shown here is derived from an EMBL/GenBank/DDBJ whole genome shotgun (WGS) entry which is preliminary data.</text>
</comment>
<dbReference type="PANTHER" id="PTHR34672:SF17">
    <property type="entry name" value="POLLEN-SPECIFIC ARABINOGALACTA PROTEIN BAN102"/>
    <property type="match status" value="1"/>
</dbReference>
<keyword evidence="4" id="KW-1185">Reference proteome</keyword>
<feature type="signal peptide" evidence="2">
    <location>
        <begin position="1"/>
        <end position="22"/>
    </location>
</feature>
<keyword evidence="1" id="KW-1133">Transmembrane helix</keyword>
<dbReference type="InterPro" id="IPR044702">
    <property type="entry name" value="AGP23/40"/>
</dbReference>
<evidence type="ECO:0000313" key="3">
    <source>
        <dbReference type="EMBL" id="KAF3319804.1"/>
    </source>
</evidence>
<gene>
    <name evidence="3" type="ORF">FCM35_KLT21936</name>
</gene>
<protein>
    <submittedName>
        <fullName evidence="3">Uncharacterized protein</fullName>
    </submittedName>
</protein>
<reference evidence="3" key="1">
    <citation type="submission" date="2020-01" db="EMBL/GenBank/DDBJ databases">
        <title>Genome sequence of Kobresia littledalei, the first chromosome-level genome in the family Cyperaceae.</title>
        <authorList>
            <person name="Qu G."/>
        </authorList>
    </citation>
    <scope>NUCLEOTIDE SEQUENCE</scope>
    <source>
        <strain evidence="3">C.B.Clarke</strain>
        <tissue evidence="3">Leaf</tissue>
    </source>
</reference>
<keyword evidence="1" id="KW-0812">Transmembrane</keyword>
<dbReference type="AlphaFoldDB" id="A0A833QIA3"/>
<feature type="chain" id="PRO_5032711047" evidence="2">
    <location>
        <begin position="23"/>
        <end position="98"/>
    </location>
</feature>
<keyword evidence="2" id="KW-0732">Signal</keyword>
<accession>A0A833QIA3</accession>
<feature type="transmembrane region" description="Helical" evidence="1">
    <location>
        <begin position="32"/>
        <end position="50"/>
    </location>
</feature>
<organism evidence="3 4">
    <name type="scientific">Carex littledalei</name>
    <dbReference type="NCBI Taxonomy" id="544730"/>
    <lineage>
        <taxon>Eukaryota</taxon>
        <taxon>Viridiplantae</taxon>
        <taxon>Streptophyta</taxon>
        <taxon>Embryophyta</taxon>
        <taxon>Tracheophyta</taxon>
        <taxon>Spermatophyta</taxon>
        <taxon>Magnoliopsida</taxon>
        <taxon>Liliopsida</taxon>
        <taxon>Poales</taxon>
        <taxon>Cyperaceae</taxon>
        <taxon>Cyperoideae</taxon>
        <taxon>Cariceae</taxon>
        <taxon>Carex</taxon>
        <taxon>Carex subgen. Euthyceras</taxon>
    </lineage>
</organism>
<proteinExistence type="predicted"/>
<dbReference type="Proteomes" id="UP000623129">
    <property type="component" value="Unassembled WGS sequence"/>
</dbReference>
<name>A0A833QIA3_9POAL</name>
<dbReference type="EMBL" id="SWLB01000204">
    <property type="protein sequence ID" value="KAF3319804.1"/>
    <property type="molecule type" value="Genomic_DNA"/>
</dbReference>
<keyword evidence="1" id="KW-0472">Membrane</keyword>
<evidence type="ECO:0000256" key="2">
    <source>
        <dbReference type="SAM" id="SignalP"/>
    </source>
</evidence>